<keyword evidence="4" id="KW-0597">Phosphoprotein</keyword>
<dbReference type="GO" id="GO:0003824">
    <property type="term" value="F:catalytic activity"/>
    <property type="evidence" value="ECO:0007669"/>
    <property type="project" value="InterPro"/>
</dbReference>
<dbReference type="InterPro" id="IPR020845">
    <property type="entry name" value="AMP-binding_CS"/>
</dbReference>
<dbReference type="InterPro" id="IPR036736">
    <property type="entry name" value="ACP-like_sf"/>
</dbReference>
<evidence type="ECO:0000313" key="12">
    <source>
        <dbReference type="Proteomes" id="UP000642014"/>
    </source>
</evidence>
<dbReference type="NCBIfam" id="NF003417">
    <property type="entry name" value="PRK04813.1"/>
    <property type="match status" value="4"/>
</dbReference>
<organism evidence="9 12">
    <name type="scientific">Streptomyces cinereoruber</name>
    <dbReference type="NCBI Taxonomy" id="67260"/>
    <lineage>
        <taxon>Bacteria</taxon>
        <taxon>Bacillati</taxon>
        <taxon>Actinomycetota</taxon>
        <taxon>Actinomycetes</taxon>
        <taxon>Kitasatosporales</taxon>
        <taxon>Streptomycetaceae</taxon>
        <taxon>Streptomyces</taxon>
    </lineage>
</organism>
<dbReference type="Pfam" id="PF13193">
    <property type="entry name" value="AMP-binding_C"/>
    <property type="match status" value="4"/>
</dbReference>
<dbReference type="InterPro" id="IPR042099">
    <property type="entry name" value="ANL_N_sf"/>
</dbReference>
<dbReference type="InterPro" id="IPR010071">
    <property type="entry name" value="AA_adenyl_dom"/>
</dbReference>
<dbReference type="InterPro" id="IPR010060">
    <property type="entry name" value="NRPS_synth"/>
</dbReference>
<dbReference type="CDD" id="cd17646">
    <property type="entry name" value="A_NRPS_AB3403-like"/>
    <property type="match status" value="2"/>
</dbReference>
<dbReference type="PROSITE" id="PS00012">
    <property type="entry name" value="PHOSPHOPANTETHEINE"/>
    <property type="match status" value="3"/>
</dbReference>
<protein>
    <submittedName>
        <fullName evidence="10">Amino acid adenylation domain-containing protein</fullName>
    </submittedName>
    <submittedName>
        <fullName evidence="9">Non-ribosomal peptide synthetase</fullName>
    </submittedName>
</protein>
<evidence type="ECO:0000313" key="11">
    <source>
        <dbReference type="Proteomes" id="UP000326029"/>
    </source>
</evidence>
<reference evidence="10 11" key="2">
    <citation type="submission" date="2017-09" db="EMBL/GenBank/DDBJ databases">
        <authorList>
            <person name="Lee N."/>
            <person name="Cho B.-K."/>
        </authorList>
    </citation>
    <scope>NUCLEOTIDE SEQUENCE [LARGE SCALE GENOMIC DNA]</scope>
    <source>
        <strain evidence="10 11">ATCC 19740</strain>
    </source>
</reference>
<dbReference type="InterPro" id="IPR009081">
    <property type="entry name" value="PP-bd_ACP"/>
</dbReference>
<dbReference type="Gene3D" id="3.40.50.12780">
    <property type="entry name" value="N-terminal domain of ligase-like"/>
    <property type="match status" value="1"/>
</dbReference>
<dbReference type="GO" id="GO:0017000">
    <property type="term" value="P:antibiotic biosynthetic process"/>
    <property type="evidence" value="ECO:0007669"/>
    <property type="project" value="UniProtKB-KW"/>
</dbReference>
<dbReference type="FunFam" id="3.40.50.12780:FF:000012">
    <property type="entry name" value="Non-ribosomal peptide synthetase"/>
    <property type="match status" value="3"/>
</dbReference>
<dbReference type="FunFam" id="2.30.38.10:FF:000001">
    <property type="entry name" value="Non-ribosomal peptide synthetase PvdI"/>
    <property type="match status" value="4"/>
</dbReference>
<dbReference type="Pfam" id="PF00668">
    <property type="entry name" value="Condensation"/>
    <property type="match status" value="5"/>
</dbReference>
<proteinExistence type="inferred from homology"/>
<comment type="cofactor">
    <cofactor evidence="1">
        <name>pantetheine 4'-phosphate</name>
        <dbReference type="ChEBI" id="CHEBI:47942"/>
    </cofactor>
</comment>
<dbReference type="SUPFAM" id="SSF52777">
    <property type="entry name" value="CoA-dependent acyltransferases"/>
    <property type="match status" value="10"/>
</dbReference>
<dbReference type="EMBL" id="CP023693">
    <property type="protein sequence ID" value="QEV31438.1"/>
    <property type="molecule type" value="Genomic_DNA"/>
</dbReference>
<accession>A0AAV4KJP9</accession>
<evidence type="ECO:0000256" key="1">
    <source>
        <dbReference type="ARBA" id="ARBA00001957"/>
    </source>
</evidence>
<reference evidence="9" key="3">
    <citation type="submission" date="2023-08" db="EMBL/GenBank/DDBJ databases">
        <authorList>
            <person name="Sun Q."/>
            <person name="Ohkuma M."/>
        </authorList>
    </citation>
    <scope>NUCLEOTIDE SEQUENCE</scope>
    <source>
        <strain evidence="9">JCM 4205</strain>
    </source>
</reference>
<dbReference type="Proteomes" id="UP000326029">
    <property type="component" value="Chromosome"/>
</dbReference>
<evidence type="ECO:0000256" key="3">
    <source>
        <dbReference type="ARBA" id="ARBA00022450"/>
    </source>
</evidence>
<dbReference type="Gene3D" id="3.40.50.980">
    <property type="match status" value="6"/>
</dbReference>
<dbReference type="GO" id="GO:0043041">
    <property type="term" value="P:amino acid activation for nonribosomal peptide biosynthetic process"/>
    <property type="evidence" value="ECO:0007669"/>
    <property type="project" value="TreeGrafter"/>
</dbReference>
<dbReference type="GO" id="GO:0031177">
    <property type="term" value="F:phosphopantetheine binding"/>
    <property type="evidence" value="ECO:0007669"/>
    <property type="project" value="InterPro"/>
</dbReference>
<dbReference type="FunFam" id="1.10.1200.10:FF:000016">
    <property type="entry name" value="Non-ribosomal peptide synthase"/>
    <property type="match status" value="3"/>
</dbReference>
<evidence type="ECO:0000256" key="6">
    <source>
        <dbReference type="ARBA" id="ARBA00023194"/>
    </source>
</evidence>
<dbReference type="GeneID" id="95452936"/>
<dbReference type="Proteomes" id="UP000642014">
    <property type="component" value="Unassembled WGS sequence"/>
</dbReference>
<gene>
    <name evidence="10" type="ORF">CP977_04035</name>
    <name evidence="9" type="ORF">GCM10010497_27430</name>
</gene>
<dbReference type="PANTHER" id="PTHR45527">
    <property type="entry name" value="NONRIBOSOMAL PEPTIDE SYNTHETASE"/>
    <property type="match status" value="1"/>
</dbReference>
<dbReference type="Pfam" id="PF00550">
    <property type="entry name" value="PP-binding"/>
    <property type="match status" value="4"/>
</dbReference>
<evidence type="ECO:0000259" key="8">
    <source>
        <dbReference type="PROSITE" id="PS50075"/>
    </source>
</evidence>
<dbReference type="Gene3D" id="3.30.559.30">
    <property type="entry name" value="Nonribosomal peptide synthetase, condensation domain"/>
    <property type="match status" value="5"/>
</dbReference>
<dbReference type="Gene3D" id="1.10.1200.10">
    <property type="entry name" value="ACP-like"/>
    <property type="match status" value="4"/>
</dbReference>
<feature type="domain" description="Carrier" evidence="8">
    <location>
        <begin position="4167"/>
        <end position="4241"/>
    </location>
</feature>
<dbReference type="FunFam" id="3.40.50.980:FF:000002">
    <property type="entry name" value="Enterobactin synthetase component F"/>
    <property type="match status" value="2"/>
</dbReference>
<keyword evidence="3" id="KW-0596">Phosphopantetheine</keyword>
<evidence type="ECO:0000313" key="9">
    <source>
        <dbReference type="EMBL" id="GGR23718.1"/>
    </source>
</evidence>
<dbReference type="GO" id="GO:0005829">
    <property type="term" value="C:cytosol"/>
    <property type="evidence" value="ECO:0007669"/>
    <property type="project" value="TreeGrafter"/>
</dbReference>
<feature type="compositionally biased region" description="Low complexity" evidence="7">
    <location>
        <begin position="4159"/>
        <end position="4168"/>
    </location>
</feature>
<dbReference type="NCBIfam" id="TIGR01720">
    <property type="entry name" value="NRPS-para261"/>
    <property type="match status" value="1"/>
</dbReference>
<dbReference type="Gene3D" id="3.30.559.10">
    <property type="entry name" value="Chloramphenicol acetyltransferase-like domain"/>
    <property type="match status" value="5"/>
</dbReference>
<dbReference type="SUPFAM" id="SSF47336">
    <property type="entry name" value="ACP-like"/>
    <property type="match status" value="4"/>
</dbReference>
<dbReference type="Gene3D" id="3.30.300.30">
    <property type="match status" value="4"/>
</dbReference>
<dbReference type="NCBIfam" id="TIGR01733">
    <property type="entry name" value="AA-adenyl-dom"/>
    <property type="match status" value="4"/>
</dbReference>
<dbReference type="InterPro" id="IPR006162">
    <property type="entry name" value="Ppantetheine_attach_site"/>
</dbReference>
<dbReference type="InterPro" id="IPR023213">
    <property type="entry name" value="CAT-like_dom_sf"/>
</dbReference>
<name>A0AAV4KJP9_9ACTN</name>
<dbReference type="PANTHER" id="PTHR45527:SF1">
    <property type="entry name" value="FATTY ACID SYNTHASE"/>
    <property type="match status" value="1"/>
</dbReference>
<dbReference type="GO" id="GO:0072330">
    <property type="term" value="P:monocarboxylic acid biosynthetic process"/>
    <property type="evidence" value="ECO:0007669"/>
    <property type="project" value="UniProtKB-ARBA"/>
</dbReference>
<dbReference type="InterPro" id="IPR045851">
    <property type="entry name" value="AMP-bd_C_sf"/>
</dbReference>
<dbReference type="CDD" id="cd19540">
    <property type="entry name" value="LCL_NRPS-like"/>
    <property type="match status" value="3"/>
</dbReference>
<dbReference type="SMART" id="SM00823">
    <property type="entry name" value="PKS_PP"/>
    <property type="match status" value="4"/>
</dbReference>
<sequence>MTERALRRLALTGAQTGVWYGQRLDPDSPVYNVGQYVAVDGALDPDLFATALRRVVGECDALTVRFEEDANGQPSQVLADGPPSGPVVEVVDHLGAPDPEAAALAAMRADMATPADPATAPLFGFALHKVAPERTLWYQRVHHIALDAYGFSLLSRRTAEVYTALARGEEPAPSPFGPLSAVVEEEAAYRDGERYAADRAYWRDRLADRGDHEPLAGASFPAAPDFLRASAALTPEATAGVFALARAAKATWADAVTAAFAAFLHRSTGQRDVLLSLPAMARLGSASLSVPAMVVNVLPLRVAVRPELPLAELVAEVAAGVRDLRRHQRHRAEDIRRDLGLVGRDRGPLGPMVNVKAFDNALDFAGAPGAVHNVAAGPVDDLTLAVRHDTAAGRIAFELDANPRAYDAEGLNARCAEFVRFLTEAATAGPDTPVGRPDLLDDALLETLAGQAAATAREVAPGTVVEAFAARVREHPEAVALVAGAEELTYAELDARVHRLARLLAARGVGPERFVGIALPRGTELIVALLAVLRAGGAYLPLDLEYPAERLEFMVEDARPVCVLTTLAAAADAPDVPGTETLVLDSPDALSALADLAGEPAGPLPAPDGAHPAYVIHTSGSTGRPKGVVIPHSALANFLRMQAHELAMEPGDGLVAVTTVSFDIAALEIHVPLISGAAVVLAGRDTVRDPAALAALVEAHRPTVMQATPSLWHALLEEGAPSALTRTKVLVGGEALPAALAERLARTAASVTNVYGPTEVTVWATSSVLSPEHTGTPDIGLPFWNTRAHVLDSALRPVPHGRPGELYLSGDQLARGYLGRPALTSERFVADPYGPPGSRMYRTGDLVRRRPDGVVDFLGRADDQVKIRGFRIELGEIETALADRPEVDRAVVVVREDIPGSPLLVGYVTGAAGSAPGAAGLRAAVGERLPAHMVPSAVVVLDAFPLTANGKVDRRALPAPDLAGSAATAGRTPRDAREEIVAGAYADVLELASAGPDDDFFDLGGHSLLAARVAARLRTALGADCGVRDVFEARTPAALAERLAARTASGARPALTAGERPEVLPLSDAQHRLWFLHQLEGPGATYNIPFVARFRTLLDPEALDAALGDVVARHEALRTVFAERDGEPYQRILDPADAGVRLRVEETATGDVDAAVDAALGHLFDLSAEAPVRVTLVRDTERGADALVVLLHHIAGDEWSMGPFLNGLEHAYAARLRGEAPEFAPLPVQYADFALWQREALGAPADPESPAARQAAYWREALAGLPAEATPPADRPRPAEPDNAGGMVHHEVPAALASGIRRLARESGTSVFMVVHAAVATLLHRLGAGDDIPLGSPVAGRSDPALDGLVGFFVNTVVLRADLSGDPTFAALLERVRGADLAALDHADLPFDSVVEAVNPERSLTRHPLFQTMVSHSTVTQDVRALFGLDAAVDRTDPGVAKFDLDITFSDGAHGDELDLEVFYSSALYDRATADALASRLLRLLEQAVAAPETPVSAYELRSDDERALLERWNDTAVDHPGATVVEILAERVRQTPDAVALVCGDLRLTFADLDDRVTRLALLLAGEGVGPDAVVALAVPRSAESVVAAFAVLKAGGAYLPLDLDHPEERLAYMLDDASPVCVVTTRAVDGRVPDAAGASRLVLDDPEVRDRLAAAEGPAPRAPQPDDLAYVIYTSGSTGRPKGVGLHHAGLTNLYRDHERQLYRPVADRLGRRVRALHTASFSFDSSWEQLLWLIAGHELHVLDEYGRRDADAVVAHVREARIDALDVTPSYGRHLLDAGLLAGDHRPPLFLLGGEAVPPALWTELRAVPGVETVNYYGPTEFTVDALVARVTDCATPVVGRPLDNTRAHVLDARLRPVPPGVPGELYLAGVQNARGYLGRSVLTAERFVADPYGPAGSRMYRTGDLARRRADGLIEFLGRADDQVKIRGFRVELGEIEAELTACEGVASAAVLVREDVPGVPRLVAYTTGGADPDAVRREVAGRLPEYMVPAAVVALDVLPVNVNGKLDRAALPAPAVTAAAPSRAPRGETEERLAEAFAEVLGLASVGAEDDFFALGGHSLLATRLVARVRAAGRACSVRDVFEARTVAALAARLAERTASERPALAPAVRPERLPLSYAQRRLWFQYDMDGAGSTYTVPLALRLRERPDADALRAAFGDLVARHEVLRTVFAEADGEPYQRILAPGEARVPFAVREAAPGALADAVEAAIAEPLGLEDELPLRVTLFGTAGDEHVLVVLLHHIATDEWSTGPLLTDLDTAYTARLAGRAPEFPELPVQYADYALWQRALLGDPADASSLACRQSAFWRDALAGLPEELALPTDRPRPAVPTHRGDTVTAELPADLVARLDRLAADSGATMFMVVHAAVAALLHRLGAGDDIPLGTPVAGRGDSALDGLVGFFVNTAVLRTDLSGDPSFTELLDRARTAGLAVLDHADLPFDAVVEAVAPARSLARHPLFQTMVAYEGGGPDLSRLLGTDAGEFPVRGGAAKFDLEILFRRTRGADGAGMTCGLRYATDLFERAGAERLTERLVRLLDAVATAPDAPVSSAALMDGDERCRVLEEWNATGRVVDGPQTLADLVAAGASRAEGPALVFEDEELSRTEFDARVNRLARLLIGRGVGPESVVAVALPRSLDLLVAIHAVVRAGGAYLPLDLTLPADRLTHMTDTARPVCVLTDLPSLGALPAGVEAEPVVLDAPEVRAELDDLAGAEVTDADRRTPLLPRHPAYVIFTSGSTGRPKGVMVEHEAIVNRLAWMEGTYRLTSADRVLQKTPTTFDVSVWELFWPLAQGVPLVIARPGGHRDPEYLAELIRGQRVSVLHFVPSMLQAFLDSVDVANCPGLRLVVCSGEALPTDLVNRFHTSAGGRTVALENLYGPTEAAVDVTAATALPGATTASASIGSPVWNTRVHVLDGRLQPVPVGVPGELYLAGVQLARGYLSRPDLTAERFVADPYGPAGSRMYRTGDLVVRHVDGRIQYLGRTDDQVKLRGLRIELGEIDAVLSGAPGVAHAVTLVREDRPGVQRLVGYVVGTGDGPVPVDAVRAHAASRLPEYMVPNVFLEIPAVPLSPNGKLDRRALPVPPDAVAGPSRAPRDAREEILLGIVAAVLGLETAGVEDDFFDLGGHSLLAARAASRMRSALGVECSVRDVFEARTVAALASRLAERTASERPVLAPAVRPERLPLSYAQRRLWLFDSVRGPGTAYNVPFAVRLGGPVDAQAVRAAVEDVVARHEVLRTVFAEADGEPYQRILTPGEARVPFAVRRVHSEDLAAEAEAASRYVFDLAREIPVRVTLLSASDDEHVLVVLLHHIATDEWSTGPLLADLDTAYAARATGRAPEFPELPVQYADYALWQRELLGDAEESDSTAARQAAYWREALAGIPEELGLFTDTPRPATPTHGGDVVPFDVSAATGAGLARIARDSGATMFMVVHAAVAALLHRLGAGDDIPLGAPVSGRGDEQLDGLVGFFLNTLVLRADVSGEPTFAELVGRVRDTGLAGFAQADLPLEAVAEAVGAARSQARNPLFQAMVTYHSVSTEVSSLFGVAARELPVEIGGSKVDLEFAFGGSEDDGRIEGGLRYATDLFGLPGAERLVERLVRLLDAVAADPGAPVSSLDLTDGDERCALEGWNATERVVDGPRTLADLVAAGASRAEGPALIFEDEELSRTEFDARVNRLTRLLIGRGVGPESVVAVALPRSLDLLVAIHAVVRAGGAYLPLDLTLPADRLTHMCETARPVAVLTDAASAPDLPAGLAAERIVLDSAAVAAEWAGADAHAVTDADRSAPLLPRHPAYVIFTSGSTGRPKGVMVEHEAIVNRLQWMQGAYGLTPADRVLQKTPTTFDVSVWELFWPVAQGVPLVIARPDGHKDPEYLAEAIRERRVSVLHFVPSMLQAFLDSVDVADCPGLRLVVCSGEALPTDLVDRFHASAGGRTVALENLYGPTEAAVDVTAATALPGATTASASIGSPVWNTRVHVLDGRLQPVPVGVPGELYLAGVQLARGYLSRPDLTAERFVADPYGPAGSRMYRTGDLVVRHDDGRLQYLGRTDDQVKLRGLRIELGEIDAVLSGAPGVARAVSVVREDRPGVRRLVAYAVPAGEGPLDADALRAHAATRLPEYMVPAVILEIPSVPLSPNGKLDRRALPVPPEPRRATAPTAPAAASETPAELLARLMAEVLGLPAAGPDDNFFELGGDSIVSIRYVSQARKAGFTVTARQVFQHPTPAGLAAVAAPAAPAGRATERPAEQATGPLVLPPVAHWFAGRGGAYRRFCQARLVLLPAGVRHADLETALQAVLDRHDGLRQVLTVARPGVWSAEIAPVGSLKAASLLRTVDAAGLDAGALRELVSRESDRAAGELDPESGRTVRAVRFDAGPGEPGRLLLVAHHLVVDEVSWQILLPDLRAACEAAAEGRTPALDALNALDAVPTALRTWTAGLLAEAQSARRTAELDRWLAESATGGRLLTDRALDPARDTVATARRLTVRLSAERTEPLLTAVPQAFHGTVNDTLLTALALAVGDWAARRGKPADGLTVELEGHGREQDLVPGADLTRTVGWLTGVYPLRLTADSYDARAVVGGTQDAGAALKEIKERIRGVPDGGIGAGLLRYANAATAGLFDPEDRPEILWNYLGRQTAARQSAWGPAEEADALAVGPEPDAPLAYPLQVDAEVEHGPDGPELAASFLWAGDALPQDTVAALADGWTAALDALAAWAAGGVTAGHTPSDLDLLDLDQNQITMLEEMWRAQQ</sequence>
<dbReference type="RefSeq" id="WP_152369631.1">
    <property type="nucleotide sequence ID" value="NZ_BMSJ01000004.1"/>
</dbReference>
<dbReference type="PROSITE" id="PS00455">
    <property type="entry name" value="AMP_BINDING"/>
    <property type="match status" value="4"/>
</dbReference>
<dbReference type="Pfam" id="PF00501">
    <property type="entry name" value="AMP-binding"/>
    <property type="match status" value="4"/>
</dbReference>
<reference evidence="9 12" key="1">
    <citation type="journal article" date="2014" name="Int. J. Syst. Evol. Microbiol.">
        <title>Complete genome sequence of Corynebacterium casei LMG S-19264T (=DSM 44701T), isolated from a smear-ripened cheese.</title>
        <authorList>
            <consortium name="US DOE Joint Genome Institute (JGI-PGF)"/>
            <person name="Walter F."/>
            <person name="Albersmeier A."/>
            <person name="Kalinowski J."/>
            <person name="Ruckert C."/>
        </authorList>
    </citation>
    <scope>NUCLEOTIDE SEQUENCE [LARGE SCALE GENOMIC DNA]</scope>
    <source>
        <strain evidence="9 12">JCM 4205</strain>
    </source>
</reference>
<dbReference type="EMBL" id="BMSJ01000004">
    <property type="protein sequence ID" value="GGR23718.1"/>
    <property type="molecule type" value="Genomic_DNA"/>
</dbReference>
<dbReference type="InterPro" id="IPR025110">
    <property type="entry name" value="AMP-bd_C"/>
</dbReference>
<dbReference type="GO" id="GO:0008610">
    <property type="term" value="P:lipid biosynthetic process"/>
    <property type="evidence" value="ECO:0007669"/>
    <property type="project" value="UniProtKB-ARBA"/>
</dbReference>
<feature type="domain" description="Carrier" evidence="8">
    <location>
        <begin position="3097"/>
        <end position="3172"/>
    </location>
</feature>
<feature type="region of interest" description="Disordered" evidence="7">
    <location>
        <begin position="4143"/>
        <end position="4168"/>
    </location>
</feature>
<keyword evidence="5" id="KW-0677">Repeat</keyword>
<dbReference type="GO" id="GO:0044550">
    <property type="term" value="P:secondary metabolite biosynthetic process"/>
    <property type="evidence" value="ECO:0007669"/>
    <property type="project" value="UniProtKB-ARBA"/>
</dbReference>
<keyword evidence="11" id="KW-1185">Reference proteome</keyword>
<feature type="domain" description="Carrier" evidence="8">
    <location>
        <begin position="972"/>
        <end position="1047"/>
    </location>
</feature>
<evidence type="ECO:0000256" key="7">
    <source>
        <dbReference type="SAM" id="MobiDB-lite"/>
    </source>
</evidence>
<dbReference type="PROSITE" id="PS50075">
    <property type="entry name" value="CARRIER"/>
    <property type="match status" value="4"/>
</dbReference>
<keyword evidence="6" id="KW-0045">Antibiotic biosynthesis</keyword>
<dbReference type="Gene3D" id="2.30.38.10">
    <property type="entry name" value="Luciferase, Domain 3"/>
    <property type="match status" value="3"/>
</dbReference>
<dbReference type="CDD" id="cd05930">
    <property type="entry name" value="A_NRPS"/>
    <property type="match status" value="2"/>
</dbReference>
<dbReference type="InterPro" id="IPR020806">
    <property type="entry name" value="PKS_PP-bd"/>
</dbReference>
<dbReference type="SUPFAM" id="SSF56801">
    <property type="entry name" value="Acetyl-CoA synthetase-like"/>
    <property type="match status" value="4"/>
</dbReference>
<dbReference type="FunFam" id="3.30.300.30:FF:000010">
    <property type="entry name" value="Enterobactin synthetase component F"/>
    <property type="match status" value="4"/>
</dbReference>
<evidence type="ECO:0000256" key="4">
    <source>
        <dbReference type="ARBA" id="ARBA00022553"/>
    </source>
</evidence>
<dbReference type="InterPro" id="IPR000873">
    <property type="entry name" value="AMP-dep_synth/lig_dom"/>
</dbReference>
<evidence type="ECO:0000256" key="5">
    <source>
        <dbReference type="ARBA" id="ARBA00022737"/>
    </source>
</evidence>
<feature type="domain" description="Carrier" evidence="8">
    <location>
        <begin position="2029"/>
        <end position="2103"/>
    </location>
</feature>
<dbReference type="InterPro" id="IPR001242">
    <property type="entry name" value="Condensation_dom"/>
</dbReference>
<evidence type="ECO:0000313" key="10">
    <source>
        <dbReference type="EMBL" id="QEV31438.1"/>
    </source>
</evidence>
<evidence type="ECO:0000256" key="2">
    <source>
        <dbReference type="ARBA" id="ARBA00006432"/>
    </source>
</evidence>
<dbReference type="FunFam" id="3.40.50.980:FF:000001">
    <property type="entry name" value="Non-ribosomal peptide synthetase"/>
    <property type="match status" value="3"/>
</dbReference>
<comment type="similarity">
    <text evidence="2">Belongs to the ATP-dependent AMP-binding enzyme family.</text>
</comment>